<evidence type="ECO:0000256" key="4">
    <source>
        <dbReference type="ARBA" id="ARBA00022692"/>
    </source>
</evidence>
<evidence type="ECO:0000256" key="1">
    <source>
        <dbReference type="ARBA" id="ARBA00004651"/>
    </source>
</evidence>
<evidence type="ECO:0000256" key="2">
    <source>
        <dbReference type="ARBA" id="ARBA00010663"/>
    </source>
</evidence>
<feature type="domain" description="G-protein coupled receptors family 1 profile" evidence="12">
    <location>
        <begin position="1"/>
        <end position="228"/>
    </location>
</feature>
<dbReference type="AlphaFoldDB" id="A0A8J2JWJ4"/>
<dbReference type="PANTHER" id="PTHR24248:SF174">
    <property type="entry name" value="TYRAMINE_OCTOPAMINE RECEPTOR"/>
    <property type="match status" value="1"/>
</dbReference>
<evidence type="ECO:0000313" key="14">
    <source>
        <dbReference type="Proteomes" id="UP000708208"/>
    </source>
</evidence>
<evidence type="ECO:0000256" key="11">
    <source>
        <dbReference type="SAM" id="Phobius"/>
    </source>
</evidence>
<name>A0A8J2JWJ4_9HEXA</name>
<organism evidence="13 14">
    <name type="scientific">Allacma fusca</name>
    <dbReference type="NCBI Taxonomy" id="39272"/>
    <lineage>
        <taxon>Eukaryota</taxon>
        <taxon>Metazoa</taxon>
        <taxon>Ecdysozoa</taxon>
        <taxon>Arthropoda</taxon>
        <taxon>Hexapoda</taxon>
        <taxon>Collembola</taxon>
        <taxon>Symphypleona</taxon>
        <taxon>Sminthuridae</taxon>
        <taxon>Allacma</taxon>
    </lineage>
</organism>
<feature type="transmembrane region" description="Helical" evidence="11">
    <location>
        <begin position="172"/>
        <end position="192"/>
    </location>
</feature>
<dbReference type="InterPro" id="IPR000276">
    <property type="entry name" value="GPCR_Rhodpsn"/>
</dbReference>
<evidence type="ECO:0000313" key="13">
    <source>
        <dbReference type="EMBL" id="CAG7728798.1"/>
    </source>
</evidence>
<evidence type="ECO:0000256" key="10">
    <source>
        <dbReference type="ARBA" id="ARBA00023224"/>
    </source>
</evidence>
<keyword evidence="4 11" id="KW-0812">Transmembrane</keyword>
<feature type="non-terminal residue" evidence="13">
    <location>
        <position position="1"/>
    </location>
</feature>
<evidence type="ECO:0000259" key="12">
    <source>
        <dbReference type="PROSITE" id="PS50262"/>
    </source>
</evidence>
<dbReference type="PROSITE" id="PS50262">
    <property type="entry name" value="G_PROTEIN_RECEP_F1_2"/>
    <property type="match status" value="1"/>
</dbReference>
<evidence type="ECO:0000256" key="7">
    <source>
        <dbReference type="ARBA" id="ARBA00023136"/>
    </source>
</evidence>
<evidence type="ECO:0000256" key="6">
    <source>
        <dbReference type="ARBA" id="ARBA00023040"/>
    </source>
</evidence>
<feature type="transmembrane region" description="Helical" evidence="11">
    <location>
        <begin position="21"/>
        <end position="43"/>
    </location>
</feature>
<dbReference type="OrthoDB" id="10010417at2759"/>
<keyword evidence="14" id="KW-1185">Reference proteome</keyword>
<evidence type="ECO:0000256" key="8">
    <source>
        <dbReference type="ARBA" id="ARBA00023170"/>
    </source>
</evidence>
<accession>A0A8J2JWJ4</accession>
<keyword evidence="7 11" id="KW-0472">Membrane</keyword>
<dbReference type="InterPro" id="IPR017452">
    <property type="entry name" value="GPCR_Rhodpsn_7TM"/>
</dbReference>
<protein>
    <recommendedName>
        <fullName evidence="12">G-protein coupled receptors family 1 profile domain-containing protein</fullName>
    </recommendedName>
</protein>
<comment type="caution">
    <text evidence="13">The sequence shown here is derived from an EMBL/GenBank/DDBJ whole genome shotgun (WGS) entry which is preliminary data.</text>
</comment>
<comment type="similarity">
    <text evidence="2">Belongs to the G-protein coupled receptor 1 family.</text>
</comment>
<evidence type="ECO:0000256" key="5">
    <source>
        <dbReference type="ARBA" id="ARBA00022989"/>
    </source>
</evidence>
<keyword evidence="8" id="KW-0675">Receptor</keyword>
<keyword evidence="6" id="KW-0297">G-protein coupled receptor</keyword>
<feature type="transmembrane region" description="Helical" evidence="11">
    <location>
        <begin position="63"/>
        <end position="85"/>
    </location>
</feature>
<evidence type="ECO:0000256" key="9">
    <source>
        <dbReference type="ARBA" id="ARBA00023180"/>
    </source>
</evidence>
<proteinExistence type="inferred from homology"/>
<gene>
    <name evidence="13" type="ORF">AFUS01_LOCUS17554</name>
</gene>
<dbReference type="GO" id="GO:0004930">
    <property type="term" value="F:G protein-coupled receptor activity"/>
    <property type="evidence" value="ECO:0007669"/>
    <property type="project" value="UniProtKB-KW"/>
</dbReference>
<evidence type="ECO:0000256" key="3">
    <source>
        <dbReference type="ARBA" id="ARBA00022475"/>
    </source>
</evidence>
<dbReference type="EMBL" id="CAJVCH010168718">
    <property type="protein sequence ID" value="CAG7728798.1"/>
    <property type="molecule type" value="Genomic_DNA"/>
</dbReference>
<keyword evidence="5 11" id="KW-1133">Transmembrane helix</keyword>
<dbReference type="Pfam" id="PF00001">
    <property type="entry name" value="7tm_1"/>
    <property type="match status" value="1"/>
</dbReference>
<keyword evidence="3" id="KW-1003">Cell membrane</keyword>
<dbReference type="GO" id="GO:0005886">
    <property type="term" value="C:plasma membrane"/>
    <property type="evidence" value="ECO:0007669"/>
    <property type="project" value="UniProtKB-SubCell"/>
</dbReference>
<reference evidence="13" key="1">
    <citation type="submission" date="2021-06" db="EMBL/GenBank/DDBJ databases">
        <authorList>
            <person name="Hodson N. C."/>
            <person name="Mongue J. A."/>
            <person name="Jaron S. K."/>
        </authorList>
    </citation>
    <scope>NUCLEOTIDE SEQUENCE</scope>
</reference>
<keyword evidence="9" id="KW-0325">Glycoprotein</keyword>
<feature type="transmembrane region" description="Helical" evidence="11">
    <location>
        <begin position="212"/>
        <end position="231"/>
    </location>
</feature>
<sequence length="249" mass="28870">DRYRAIKDGASYIQGRSLKTVILTILGIFIASLWISSPPILGWDKTWLKDIDKDYNCHLVNHVGYRFYSAFGALFLPFLLMGLLYKKIYYAVQARIQSKFPIKPEDVSEENEISGAEEKKKVRISVIDPFKRKETTLSRLRRDSKLSDYLKEFMAKKQKFSLARERRAARTLGAIMGCFFICWVPFGILYVLAPALPRYWNVDPPPEWVFEVFTWLGYLNSALNPVIYGVWNSEFRDAFKSVLGIRNLA</sequence>
<comment type="subcellular location">
    <subcellularLocation>
        <location evidence="1">Cell membrane</location>
        <topology evidence="1">Multi-pass membrane protein</topology>
    </subcellularLocation>
</comment>
<dbReference type="SUPFAM" id="SSF81321">
    <property type="entry name" value="Family A G protein-coupled receptor-like"/>
    <property type="match status" value="1"/>
</dbReference>
<keyword evidence="10" id="KW-0807">Transducer</keyword>
<dbReference type="Proteomes" id="UP000708208">
    <property type="component" value="Unassembled WGS sequence"/>
</dbReference>
<dbReference type="PANTHER" id="PTHR24248">
    <property type="entry name" value="ADRENERGIC RECEPTOR-RELATED G-PROTEIN COUPLED RECEPTOR"/>
    <property type="match status" value="1"/>
</dbReference>